<gene>
    <name evidence="2" type="ORF">GCM10022388_27240</name>
</gene>
<sequence>MSFIHCYQYLKKLHPQSFSHLDSETIVKYEKLLKTEVRIDSSKFNTNDVERFLEALKNNSALLQFLPTNEEFYSLLFERFNFLKDYGVPNFDGYNYSALKQEISANLSNELNQFVITRLEQQDFLALKVLLKYIEILPEEVTDLLTHRLEFKLDGYIGEMTRKGKLKHDDEFKKVSELIALVPAEILVKKEAKVKQLMYQEMLEIASHIDKPGIVFFFETMFKGLHYLFYVPTDAYELKIRNRVMGDFKFMSGLLGIVLLVIAFGIMFLKKDNPGRKSDSEPKGFYESFVRPTQNDVLLMGNYSDTLKTGFDFVSSSYVAAKSKETVTIENKTDYDLIVFSDFEIVKEYTNLYKDNDFKGRYFYIKSKDSLTMDSVFYSMHFYFGQTLFSTQAPNQAPPNLPRFFHAHKNTGNLVRKTFELKNAKVTFEGDSKSIVLRSDKGVFMDGVLVMRLEL</sequence>
<evidence type="ECO:0000256" key="1">
    <source>
        <dbReference type="SAM" id="Phobius"/>
    </source>
</evidence>
<feature type="transmembrane region" description="Helical" evidence="1">
    <location>
        <begin position="250"/>
        <end position="269"/>
    </location>
</feature>
<proteinExistence type="predicted"/>
<evidence type="ECO:0000313" key="2">
    <source>
        <dbReference type="EMBL" id="GAA4059082.1"/>
    </source>
</evidence>
<keyword evidence="3" id="KW-1185">Reference proteome</keyword>
<keyword evidence="1" id="KW-0472">Membrane</keyword>
<name>A0ABP7V3Y7_9FLAO</name>
<dbReference type="Proteomes" id="UP001500426">
    <property type="component" value="Unassembled WGS sequence"/>
</dbReference>
<accession>A0ABP7V3Y7</accession>
<keyword evidence="1" id="KW-1133">Transmembrane helix</keyword>
<reference evidence="3" key="1">
    <citation type="journal article" date="2019" name="Int. J. Syst. Evol. Microbiol.">
        <title>The Global Catalogue of Microorganisms (GCM) 10K type strain sequencing project: providing services to taxonomists for standard genome sequencing and annotation.</title>
        <authorList>
            <consortium name="The Broad Institute Genomics Platform"/>
            <consortium name="The Broad Institute Genome Sequencing Center for Infectious Disease"/>
            <person name="Wu L."/>
            <person name="Ma J."/>
        </authorList>
    </citation>
    <scope>NUCLEOTIDE SEQUENCE [LARGE SCALE GENOMIC DNA]</scope>
    <source>
        <strain evidence="3">JCM 17068</strain>
    </source>
</reference>
<keyword evidence="1" id="KW-0812">Transmembrane</keyword>
<evidence type="ECO:0000313" key="3">
    <source>
        <dbReference type="Proteomes" id="UP001500426"/>
    </source>
</evidence>
<dbReference type="RefSeq" id="WP_345095598.1">
    <property type="nucleotide sequence ID" value="NZ_BAABCS010000031.1"/>
</dbReference>
<dbReference type="EMBL" id="BAABCS010000031">
    <property type="protein sequence ID" value="GAA4059082.1"/>
    <property type="molecule type" value="Genomic_DNA"/>
</dbReference>
<comment type="caution">
    <text evidence="2">The sequence shown here is derived from an EMBL/GenBank/DDBJ whole genome shotgun (WGS) entry which is preliminary data.</text>
</comment>
<organism evidence="2 3">
    <name type="scientific">Flavobacterium chungnamense</name>
    <dbReference type="NCBI Taxonomy" id="706182"/>
    <lineage>
        <taxon>Bacteria</taxon>
        <taxon>Pseudomonadati</taxon>
        <taxon>Bacteroidota</taxon>
        <taxon>Flavobacteriia</taxon>
        <taxon>Flavobacteriales</taxon>
        <taxon>Flavobacteriaceae</taxon>
        <taxon>Flavobacterium</taxon>
    </lineage>
</organism>
<protein>
    <submittedName>
        <fullName evidence="2">Uncharacterized protein</fullName>
    </submittedName>
</protein>